<dbReference type="Proteomes" id="UP000092695">
    <property type="component" value="Chromosome"/>
</dbReference>
<keyword evidence="1" id="KW-0732">Signal</keyword>
<dbReference type="AlphaFoldDB" id="A0A193LF95"/>
<protein>
    <recommendedName>
        <fullName evidence="4">DUF5666 domain-containing protein</fullName>
    </recommendedName>
</protein>
<evidence type="ECO:0000313" key="3">
    <source>
        <dbReference type="Proteomes" id="UP000092695"/>
    </source>
</evidence>
<reference evidence="2 3" key="1">
    <citation type="submission" date="2016-06" db="EMBL/GenBank/DDBJ databases">
        <title>Complete genome sequence of a deep-branching marine Gamma Proteobacterium Woeseia oceani type strain XK5.</title>
        <authorList>
            <person name="Mu D."/>
            <person name="Du Z."/>
        </authorList>
    </citation>
    <scope>NUCLEOTIDE SEQUENCE [LARGE SCALE GENOMIC DNA]</scope>
    <source>
        <strain evidence="2 3">XK5</strain>
    </source>
</reference>
<accession>A0A193LF95</accession>
<organism evidence="2 3">
    <name type="scientific">Woeseia oceani</name>
    <dbReference type="NCBI Taxonomy" id="1548547"/>
    <lineage>
        <taxon>Bacteria</taxon>
        <taxon>Pseudomonadati</taxon>
        <taxon>Pseudomonadota</taxon>
        <taxon>Gammaproteobacteria</taxon>
        <taxon>Woeseiales</taxon>
        <taxon>Woeseiaceae</taxon>
        <taxon>Woeseia</taxon>
    </lineage>
</organism>
<evidence type="ECO:0008006" key="4">
    <source>
        <dbReference type="Google" id="ProtNLM"/>
    </source>
</evidence>
<proteinExistence type="predicted"/>
<evidence type="ECO:0000313" key="2">
    <source>
        <dbReference type="EMBL" id="ANO51138.1"/>
    </source>
</evidence>
<feature type="signal peptide" evidence="1">
    <location>
        <begin position="1"/>
        <end position="38"/>
    </location>
</feature>
<dbReference type="EMBL" id="CP016268">
    <property type="protein sequence ID" value="ANO51138.1"/>
    <property type="molecule type" value="Genomic_DNA"/>
</dbReference>
<keyword evidence="3" id="KW-1185">Reference proteome</keyword>
<sequence length="330" mass="36264">MHGNGDKHMTHTLIRHNSFTLLLIMALAAALAPSDARAGNRHQDDKAGLCYRTTDAMKAACFADIVDDFNTAFANCLNTDNVRDCKREARTDYRDARAECRVQTAGRNDLCARLPDAGPYITEIDPANFKTPEETQFAGNRFFPLVIGTVSTYRNEEDNEDIVVTVTDRTRVIEGVTTIVVRDVVSVDGELIEDTDDYFAEDRDGNVWYFGEIAKNFEDGFLTDLEGSFIAGEDGAQAGIVMLANPMVGDVYRQEFALGDAEDAAEVLALDGDLSGDHFDCNNACLVTEDFIPTEPDATEFKYFIEGVGLVAEQLPDGDVVLELISIETP</sequence>
<gene>
    <name evidence="2" type="ORF">BA177_07910</name>
</gene>
<dbReference type="KEGG" id="woc:BA177_07910"/>
<feature type="chain" id="PRO_5008260143" description="DUF5666 domain-containing protein" evidence="1">
    <location>
        <begin position="39"/>
        <end position="330"/>
    </location>
</feature>
<name>A0A193LF95_9GAMM</name>
<evidence type="ECO:0000256" key="1">
    <source>
        <dbReference type="SAM" id="SignalP"/>
    </source>
</evidence>